<evidence type="ECO:0000313" key="1">
    <source>
        <dbReference type="EMBL" id="BAE03758.1"/>
    </source>
</evidence>
<evidence type="ECO:0000313" key="2">
    <source>
        <dbReference type="Proteomes" id="UP000000543"/>
    </source>
</evidence>
<reference evidence="1 2" key="1">
    <citation type="journal article" date="2005" name="J. Bacteriol.">
        <title>Whole-genome sequencing of Staphylococcus haemolyticus uncovers the extreme plasticity of its genome and the evolution of human-colonizing staphylococcal species.</title>
        <authorList>
            <person name="Takeuchi F."/>
            <person name="Watanabe S."/>
            <person name="Baba T."/>
            <person name="Yuzawa H."/>
            <person name="Ito T."/>
            <person name="Morimoto Y."/>
            <person name="Kuroda M."/>
            <person name="Cui L."/>
            <person name="Takahashi M."/>
            <person name="Ankai A."/>
            <person name="Baba S."/>
            <person name="Fukui S."/>
            <person name="Lee J.C."/>
            <person name="Hiramatsu K."/>
        </authorList>
    </citation>
    <scope>NUCLEOTIDE SEQUENCE [LARGE SCALE GENOMIC DNA]</scope>
    <source>
        <strain evidence="1 2">JCSC1435</strain>
    </source>
</reference>
<dbReference type="KEGG" id="sha:SH0449"/>
<dbReference type="EMBL" id="AP006716">
    <property type="protein sequence ID" value="BAE03758.1"/>
    <property type="molecule type" value="Genomic_DNA"/>
</dbReference>
<dbReference type="RefSeq" id="WP_011274775.1">
    <property type="nucleotide sequence ID" value="NC_007168.1"/>
</dbReference>
<protein>
    <submittedName>
        <fullName evidence="1">Uncharacterized protein</fullName>
    </submittedName>
</protein>
<accession>Q4L9B7</accession>
<gene>
    <name evidence="1" type="ordered locus">SH0449</name>
</gene>
<dbReference type="HOGENOM" id="CLU_3048215_0_0_9"/>
<proteinExistence type="predicted"/>
<name>Q4L9B7_STAHJ</name>
<sequence>MDHFEQMKASREQLQGLFHGFMKASQSALQDEEKQKELNVFIEETKQKLERFYK</sequence>
<organism evidence="1 2">
    <name type="scientific">Staphylococcus haemolyticus (strain JCSC1435)</name>
    <dbReference type="NCBI Taxonomy" id="279808"/>
    <lineage>
        <taxon>Bacteria</taxon>
        <taxon>Bacillati</taxon>
        <taxon>Bacillota</taxon>
        <taxon>Bacilli</taxon>
        <taxon>Bacillales</taxon>
        <taxon>Staphylococcaceae</taxon>
        <taxon>Staphylococcus</taxon>
    </lineage>
</organism>
<dbReference type="AlphaFoldDB" id="Q4L9B7"/>
<dbReference type="Proteomes" id="UP000000543">
    <property type="component" value="Chromosome"/>
</dbReference>